<dbReference type="InterPro" id="IPR036186">
    <property type="entry name" value="Serpin_sf"/>
</dbReference>
<dbReference type="Gene3D" id="3.30.497.10">
    <property type="entry name" value="Antithrombin, subunit I, domain 2"/>
    <property type="match status" value="1"/>
</dbReference>
<reference evidence="4" key="1">
    <citation type="submission" date="2020-10" db="EMBL/GenBank/DDBJ databases">
        <authorList>
            <person name="Han B."/>
            <person name="Lu T."/>
            <person name="Zhao Q."/>
            <person name="Huang X."/>
            <person name="Zhao Y."/>
        </authorList>
    </citation>
    <scope>NUCLEOTIDE SEQUENCE</scope>
</reference>
<dbReference type="SUPFAM" id="SSF56574">
    <property type="entry name" value="Serpins"/>
    <property type="match status" value="1"/>
</dbReference>
<name>A0A811NPP6_9POAL</name>
<gene>
    <name evidence="4" type="ORF">NCGR_LOCUS17533</name>
</gene>
<evidence type="ECO:0000259" key="3">
    <source>
        <dbReference type="Pfam" id="PF00079"/>
    </source>
</evidence>
<evidence type="ECO:0000313" key="4">
    <source>
        <dbReference type="EMBL" id="CAD6225517.1"/>
    </source>
</evidence>
<evidence type="ECO:0000256" key="1">
    <source>
        <dbReference type="ARBA" id="ARBA00009500"/>
    </source>
</evidence>
<dbReference type="InterPro" id="IPR042178">
    <property type="entry name" value="Serpin_sf_1"/>
</dbReference>
<evidence type="ECO:0000313" key="5">
    <source>
        <dbReference type="Proteomes" id="UP000604825"/>
    </source>
</evidence>
<proteinExistence type="inferred from homology"/>
<dbReference type="OrthoDB" id="1063785at2759"/>
<sequence length="89" mass="9141">MVRRGAVAGAIANDCPEGISSGGQSRSSSADNNLVFSPLSIYSAFSLAAVGAKGRTLRKLLDILGAKSRESLAENVCCMVKRALPDVGS</sequence>
<dbReference type="Proteomes" id="UP000604825">
    <property type="component" value="Unassembled WGS sequence"/>
</dbReference>
<accession>A0A811NPP6</accession>
<feature type="region of interest" description="Disordered" evidence="2">
    <location>
        <begin position="1"/>
        <end position="29"/>
    </location>
</feature>
<evidence type="ECO:0000256" key="2">
    <source>
        <dbReference type="SAM" id="MobiDB-lite"/>
    </source>
</evidence>
<protein>
    <recommendedName>
        <fullName evidence="3">Serpin domain-containing protein</fullName>
    </recommendedName>
</protein>
<keyword evidence="5" id="KW-1185">Reference proteome</keyword>
<organism evidence="4 5">
    <name type="scientific">Miscanthus lutarioriparius</name>
    <dbReference type="NCBI Taxonomy" id="422564"/>
    <lineage>
        <taxon>Eukaryota</taxon>
        <taxon>Viridiplantae</taxon>
        <taxon>Streptophyta</taxon>
        <taxon>Embryophyta</taxon>
        <taxon>Tracheophyta</taxon>
        <taxon>Spermatophyta</taxon>
        <taxon>Magnoliopsida</taxon>
        <taxon>Liliopsida</taxon>
        <taxon>Poales</taxon>
        <taxon>Poaceae</taxon>
        <taxon>PACMAD clade</taxon>
        <taxon>Panicoideae</taxon>
        <taxon>Andropogonodae</taxon>
        <taxon>Andropogoneae</taxon>
        <taxon>Saccharinae</taxon>
        <taxon>Miscanthus</taxon>
    </lineage>
</organism>
<comment type="caution">
    <text evidence="4">The sequence shown here is derived from an EMBL/GenBank/DDBJ whole genome shotgun (WGS) entry which is preliminary data.</text>
</comment>
<feature type="domain" description="Serpin" evidence="3">
    <location>
        <begin position="26"/>
        <end position="76"/>
    </location>
</feature>
<dbReference type="AlphaFoldDB" id="A0A811NPP6"/>
<comment type="similarity">
    <text evidence="1">Belongs to the serpin family.</text>
</comment>
<dbReference type="Pfam" id="PF00079">
    <property type="entry name" value="Serpin"/>
    <property type="match status" value="1"/>
</dbReference>
<dbReference type="InterPro" id="IPR023796">
    <property type="entry name" value="Serpin_dom"/>
</dbReference>
<dbReference type="EMBL" id="CAJGYO010000004">
    <property type="protein sequence ID" value="CAD6225517.1"/>
    <property type="molecule type" value="Genomic_DNA"/>
</dbReference>
<feature type="compositionally biased region" description="Low complexity" evidence="2">
    <location>
        <begin position="18"/>
        <end position="29"/>
    </location>
</feature>